<dbReference type="Gene3D" id="1.10.10.10">
    <property type="entry name" value="Winged helix-like DNA-binding domain superfamily/Winged helix DNA-binding domain"/>
    <property type="match status" value="1"/>
</dbReference>
<evidence type="ECO:0000259" key="1">
    <source>
        <dbReference type="PROSITE" id="PS50042"/>
    </source>
</evidence>
<evidence type="ECO:0000259" key="2">
    <source>
        <dbReference type="PROSITE" id="PS50186"/>
    </source>
</evidence>
<dbReference type="InterPro" id="IPR014710">
    <property type="entry name" value="RmlC-like_jellyroll"/>
</dbReference>
<dbReference type="PANTHER" id="PTHR23011:SF28">
    <property type="entry name" value="CYCLIC NUCLEOTIDE-BINDING DOMAIN CONTAINING PROTEIN"/>
    <property type="match status" value="1"/>
</dbReference>
<dbReference type="EMBL" id="UZAM01009909">
    <property type="protein sequence ID" value="VDP10447.1"/>
    <property type="molecule type" value="Genomic_DNA"/>
</dbReference>
<dbReference type="Pfam" id="PF00027">
    <property type="entry name" value="cNMP_binding"/>
    <property type="match status" value="1"/>
</dbReference>
<dbReference type="Pfam" id="PF00610">
    <property type="entry name" value="DEP"/>
    <property type="match status" value="1"/>
</dbReference>
<dbReference type="SMART" id="SM00100">
    <property type="entry name" value="cNMP"/>
    <property type="match status" value="1"/>
</dbReference>
<protein>
    <submittedName>
        <fullName evidence="5">Cyclic nucleotide-binding domain-containing protein</fullName>
    </submittedName>
</protein>
<keyword evidence="4" id="KW-1185">Reference proteome</keyword>
<dbReference type="InterPro" id="IPR000591">
    <property type="entry name" value="DEP_dom"/>
</dbReference>
<dbReference type="SUPFAM" id="SSF51206">
    <property type="entry name" value="cAMP-binding domain-like"/>
    <property type="match status" value="1"/>
</dbReference>
<dbReference type="PROSITE" id="PS50042">
    <property type="entry name" value="CNMP_BINDING_3"/>
    <property type="match status" value="1"/>
</dbReference>
<dbReference type="SMART" id="SM00049">
    <property type="entry name" value="DEP"/>
    <property type="match status" value="1"/>
</dbReference>
<name>A0A183ISM9_9BILA</name>
<organism evidence="5">
    <name type="scientific">Soboliphyme baturini</name>
    <dbReference type="NCBI Taxonomy" id="241478"/>
    <lineage>
        <taxon>Eukaryota</taxon>
        <taxon>Metazoa</taxon>
        <taxon>Ecdysozoa</taxon>
        <taxon>Nematoda</taxon>
        <taxon>Enoplea</taxon>
        <taxon>Dorylaimia</taxon>
        <taxon>Dioctophymatida</taxon>
        <taxon>Dioctophymatoidea</taxon>
        <taxon>Soboliphymatidae</taxon>
        <taxon>Soboliphyme</taxon>
    </lineage>
</organism>
<evidence type="ECO:0000313" key="4">
    <source>
        <dbReference type="Proteomes" id="UP000270296"/>
    </source>
</evidence>
<feature type="domain" description="Cyclic nucleotide-binding" evidence="1">
    <location>
        <begin position="139"/>
        <end position="240"/>
    </location>
</feature>
<evidence type="ECO:0000313" key="5">
    <source>
        <dbReference type="WBParaSite" id="SBAD_0000688401-mRNA-1"/>
    </source>
</evidence>
<dbReference type="PROSITE" id="PS50186">
    <property type="entry name" value="DEP"/>
    <property type="match status" value="1"/>
</dbReference>
<dbReference type="Proteomes" id="UP000270296">
    <property type="component" value="Unassembled WGS sequence"/>
</dbReference>
<dbReference type="OrthoDB" id="21144at2759"/>
<dbReference type="InterPro" id="IPR036390">
    <property type="entry name" value="WH_DNA-bd_sf"/>
</dbReference>
<dbReference type="AlphaFoldDB" id="A0A183ISM9"/>
<dbReference type="Gene3D" id="2.60.120.10">
    <property type="entry name" value="Jelly Rolls"/>
    <property type="match status" value="1"/>
</dbReference>
<feature type="domain" description="DEP" evidence="2">
    <location>
        <begin position="1"/>
        <end position="72"/>
    </location>
</feature>
<dbReference type="GO" id="GO:0035556">
    <property type="term" value="P:intracellular signal transduction"/>
    <property type="evidence" value="ECO:0007669"/>
    <property type="project" value="InterPro"/>
</dbReference>
<accession>A0A183ISM9</accession>
<proteinExistence type="predicted"/>
<reference evidence="5" key="1">
    <citation type="submission" date="2016-06" db="UniProtKB">
        <authorList>
            <consortium name="WormBaseParasite"/>
        </authorList>
    </citation>
    <scope>IDENTIFICATION</scope>
</reference>
<dbReference type="Gene3D" id="1.10.8.1240">
    <property type="match status" value="1"/>
</dbReference>
<dbReference type="CDD" id="cd00038">
    <property type="entry name" value="CAP_ED"/>
    <property type="match status" value="1"/>
</dbReference>
<dbReference type="SUPFAM" id="SSF46785">
    <property type="entry name" value="Winged helix' DNA-binding domain"/>
    <property type="match status" value="1"/>
</dbReference>
<dbReference type="InterPro" id="IPR018490">
    <property type="entry name" value="cNMP-bd_dom_sf"/>
</dbReference>
<dbReference type="PRINTS" id="PR00103">
    <property type="entry name" value="CAMPKINASE"/>
</dbReference>
<dbReference type="WBParaSite" id="SBAD_0000688401-mRNA-1">
    <property type="protein sequence ID" value="SBAD_0000688401-mRNA-1"/>
    <property type="gene ID" value="SBAD_0000688401"/>
</dbReference>
<gene>
    <name evidence="3" type="ORF">SBAD_LOCUS6626</name>
</gene>
<dbReference type="InterPro" id="IPR000595">
    <property type="entry name" value="cNMP-bd_dom"/>
</dbReference>
<evidence type="ECO:0000313" key="3">
    <source>
        <dbReference type="EMBL" id="VDP10447.1"/>
    </source>
</evidence>
<sequence>MIHDRKVNGKLYKDCMVGTAMVDWLLNNCKATVQTRTQAIGIWQVLLEEGLITHVTNEYSFLDKYLLYRWNEGSSPSKDDGLTGIEGDLTTEQEINDAVVYLSLVGPDAVFRMILSKAPSDRTSEEIDIVFEELLSIKAFSHLSTMVKRELAAVMMFEHHQNAGTVLFRQGEVGKSWFIILKGSVNVVIYGKGTVCTLREGDDFGKLALVNDAPRAATIILNEDNCQFLRVDKNDFDRILRDVEANTVRLKEHGYDVLVLEKFPVMCTSFENSKVMPQHRYEKLLKTK</sequence>
<dbReference type="PANTHER" id="PTHR23011">
    <property type="entry name" value="CYCLIC NUCLEOTIDE-BINDING DOMAIN CONTAINING PROTEIN"/>
    <property type="match status" value="1"/>
</dbReference>
<dbReference type="InterPro" id="IPR036388">
    <property type="entry name" value="WH-like_DNA-bd_sf"/>
</dbReference>
<reference evidence="3 4" key="2">
    <citation type="submission" date="2018-11" db="EMBL/GenBank/DDBJ databases">
        <authorList>
            <consortium name="Pathogen Informatics"/>
        </authorList>
    </citation>
    <scope>NUCLEOTIDE SEQUENCE [LARGE SCALE GENOMIC DNA]</scope>
</reference>